<dbReference type="EMBL" id="GBRH01244287">
    <property type="protein sequence ID" value="JAD53608.1"/>
    <property type="molecule type" value="Transcribed_RNA"/>
</dbReference>
<reference evidence="2" key="2">
    <citation type="journal article" date="2015" name="Data Brief">
        <title>Shoot transcriptome of the giant reed, Arundo donax.</title>
        <authorList>
            <person name="Barrero R.A."/>
            <person name="Guerrero F.D."/>
            <person name="Moolhuijzen P."/>
            <person name="Goolsby J.A."/>
            <person name="Tidwell J."/>
            <person name="Bellgard S.E."/>
            <person name="Bellgard M.I."/>
        </authorList>
    </citation>
    <scope>NUCLEOTIDE SEQUENCE</scope>
    <source>
        <tissue evidence="2">Shoot tissue taken approximately 20 cm above the soil surface</tissue>
    </source>
</reference>
<name>A0A0A9AUU6_ARUDO</name>
<reference evidence="2" key="1">
    <citation type="submission" date="2014-09" db="EMBL/GenBank/DDBJ databases">
        <authorList>
            <person name="Magalhaes I.L.F."/>
            <person name="Oliveira U."/>
            <person name="Santos F.R."/>
            <person name="Vidigal T.H.D.A."/>
            <person name="Brescovit A.D."/>
            <person name="Santos A.J."/>
        </authorList>
    </citation>
    <scope>NUCLEOTIDE SEQUENCE</scope>
    <source>
        <tissue evidence="2">Shoot tissue taken approximately 20 cm above the soil surface</tissue>
    </source>
</reference>
<proteinExistence type="predicted"/>
<evidence type="ECO:0000256" key="1">
    <source>
        <dbReference type="SAM" id="MobiDB-lite"/>
    </source>
</evidence>
<dbReference type="AlphaFoldDB" id="A0A0A9AUU6"/>
<organism evidence="2">
    <name type="scientific">Arundo donax</name>
    <name type="common">Giant reed</name>
    <name type="synonym">Donax arundinaceus</name>
    <dbReference type="NCBI Taxonomy" id="35708"/>
    <lineage>
        <taxon>Eukaryota</taxon>
        <taxon>Viridiplantae</taxon>
        <taxon>Streptophyta</taxon>
        <taxon>Embryophyta</taxon>
        <taxon>Tracheophyta</taxon>
        <taxon>Spermatophyta</taxon>
        <taxon>Magnoliopsida</taxon>
        <taxon>Liliopsida</taxon>
        <taxon>Poales</taxon>
        <taxon>Poaceae</taxon>
        <taxon>PACMAD clade</taxon>
        <taxon>Arundinoideae</taxon>
        <taxon>Arundineae</taxon>
        <taxon>Arundo</taxon>
    </lineage>
</organism>
<evidence type="ECO:0000313" key="2">
    <source>
        <dbReference type="EMBL" id="JAD53608.1"/>
    </source>
</evidence>
<feature type="compositionally biased region" description="Polar residues" evidence="1">
    <location>
        <begin position="15"/>
        <end position="28"/>
    </location>
</feature>
<sequence>MHIETPKNLFKKQKPNQSIHLESNKLMS</sequence>
<feature type="region of interest" description="Disordered" evidence="1">
    <location>
        <begin position="1"/>
        <end position="28"/>
    </location>
</feature>
<protein>
    <submittedName>
        <fullName evidence="2">Uncharacterized protein</fullName>
    </submittedName>
</protein>
<accession>A0A0A9AUU6</accession>